<dbReference type="Gene3D" id="3.40.50.1970">
    <property type="match status" value="1"/>
</dbReference>
<evidence type="ECO:0000259" key="2">
    <source>
        <dbReference type="SMART" id="SM01001"/>
    </source>
</evidence>
<dbReference type="PANTHER" id="PTHR23046">
    <property type="entry name" value="PHOSPHORIBOSYLAMINOIMIDAZOLE CARBOXYLASE CATALYTIC SUBUNIT"/>
    <property type="match status" value="1"/>
</dbReference>
<accession>A0A1F6MFR1</accession>
<evidence type="ECO:0000313" key="3">
    <source>
        <dbReference type="EMBL" id="OGH70323.1"/>
    </source>
</evidence>
<dbReference type="InterPro" id="IPR024694">
    <property type="entry name" value="PurE_prokaryotes"/>
</dbReference>
<feature type="domain" description="PurE" evidence="2">
    <location>
        <begin position="1"/>
        <end position="127"/>
    </location>
</feature>
<evidence type="ECO:0000256" key="1">
    <source>
        <dbReference type="ARBA" id="ARBA00022755"/>
    </source>
</evidence>
<dbReference type="Proteomes" id="UP000177457">
    <property type="component" value="Unassembled WGS sequence"/>
</dbReference>
<protein>
    <recommendedName>
        <fullName evidence="2">PurE domain-containing protein</fullName>
    </recommendedName>
</protein>
<comment type="caution">
    <text evidence="3">The sequence shown here is derived from an EMBL/GenBank/DDBJ whole genome shotgun (WGS) entry which is preliminary data.</text>
</comment>
<gene>
    <name evidence="3" type="ORF">A3C90_01060</name>
</gene>
<keyword evidence="1" id="KW-0658">Purine biosynthesis</keyword>
<dbReference type="PANTHER" id="PTHR23046:SF2">
    <property type="entry name" value="PHOSPHORIBOSYLAMINOIMIDAZOLE CARBOXYLASE"/>
    <property type="match status" value="1"/>
</dbReference>
<reference evidence="3 4" key="1">
    <citation type="journal article" date="2016" name="Nat. Commun.">
        <title>Thousands of microbial genomes shed light on interconnected biogeochemical processes in an aquifer system.</title>
        <authorList>
            <person name="Anantharaman K."/>
            <person name="Brown C.T."/>
            <person name="Hug L.A."/>
            <person name="Sharon I."/>
            <person name="Castelle C.J."/>
            <person name="Probst A.J."/>
            <person name="Thomas B.C."/>
            <person name="Singh A."/>
            <person name="Wilkins M.J."/>
            <person name="Karaoz U."/>
            <person name="Brodie E.L."/>
            <person name="Williams K.H."/>
            <person name="Hubbard S.S."/>
            <person name="Banfield J.F."/>
        </authorList>
    </citation>
    <scope>NUCLEOTIDE SEQUENCE [LARGE SCALE GENOMIC DNA]</scope>
</reference>
<dbReference type="InterPro" id="IPR000031">
    <property type="entry name" value="PurE_dom"/>
</dbReference>
<dbReference type="SUPFAM" id="SSF52255">
    <property type="entry name" value="N5-CAIR mutase (phosphoribosylaminoimidazole carboxylase, PurE)"/>
    <property type="match status" value="1"/>
</dbReference>
<dbReference type="SMART" id="SM01001">
    <property type="entry name" value="AIRC"/>
    <property type="match status" value="1"/>
</dbReference>
<dbReference type="Pfam" id="PF00731">
    <property type="entry name" value="AIRC"/>
    <property type="match status" value="1"/>
</dbReference>
<dbReference type="STRING" id="1798683.A3C90_01060"/>
<dbReference type="AlphaFoldDB" id="A0A1F6MFR1"/>
<evidence type="ECO:0000313" key="4">
    <source>
        <dbReference type="Proteomes" id="UP000177457"/>
    </source>
</evidence>
<name>A0A1F6MFR1_9BACT</name>
<dbReference type="GO" id="GO:0006189">
    <property type="term" value="P:'de novo' IMP biosynthetic process"/>
    <property type="evidence" value="ECO:0007669"/>
    <property type="project" value="InterPro"/>
</dbReference>
<sequence>MKCILILGSTKDEPHAKKITDELNIFGIQWEQHVASAHKQAKDALAILEKYKDEKVIYITIAGRSNALSGFVAGNSDKVTIACPPFADKLDMLVNIHSTLQMPSDVPVMTILDPRNVALAIRRIADLTT</sequence>
<dbReference type="EMBL" id="MFQE01000051">
    <property type="protein sequence ID" value="OGH70323.1"/>
    <property type="molecule type" value="Genomic_DNA"/>
</dbReference>
<proteinExistence type="predicted"/>
<organism evidence="3 4">
    <name type="scientific">Candidatus Magasanikbacteria bacterium RIFCSPHIGHO2_02_FULL_51_14</name>
    <dbReference type="NCBI Taxonomy" id="1798683"/>
    <lineage>
        <taxon>Bacteria</taxon>
        <taxon>Candidatus Magasanikiibacteriota</taxon>
    </lineage>
</organism>